<feature type="coiled-coil region" evidence="3">
    <location>
        <begin position="598"/>
        <end position="632"/>
    </location>
</feature>
<feature type="coiled-coil region" evidence="3">
    <location>
        <begin position="415"/>
        <end position="456"/>
    </location>
</feature>
<reference evidence="4" key="1">
    <citation type="submission" date="2020-04" db="EMBL/GenBank/DDBJ databases">
        <authorList>
            <person name="Neveu A P."/>
        </authorList>
    </citation>
    <scope>NUCLEOTIDE SEQUENCE</scope>
    <source>
        <tissue evidence="4">Whole embryo</tissue>
    </source>
</reference>
<feature type="coiled-coil region" evidence="3">
    <location>
        <begin position="526"/>
        <end position="560"/>
    </location>
</feature>
<sequence>MGIKTIAVVEKSSGVKTSNGKVVLSVDKRTEKDFKFDAVYDGSNGAEIFTNHVSKSSGETLAGINLVVMQIGKIDNDPEIVAQCLSTLFKNLEKDNHKNEHLVAASMLEVTSDSQFHDLINPHPRNIEMQHHSNQTMFLKGLSSLICDNCGDLLKFYEDGQQVSKNLHHSSYATVFSVKVLQRKKDKPNKQIVVQQHFVTLNPARRNIDSLKKDLTSIIQKNKPSTVPGFSDLLTNLLLGSNNVFAFACIDSSNAQDMASVLPQVEALSGIGSNPKPQSSDNMAVMQQLRQEIDKVRNRLAKQSPPNKNDLAHMEKLISDLDETKHSSWDQIILRSEQFYEERKTSFANKGLVHILQSSQSANRENLLKYQKAKEKLSSEYKSQRQSVDKVSHELRLMVDNYTQLVQGDKQSGETQKLVSKIQQMKEQLRQENEKLSQIQEKMKDVNEKLEKERQIGVEESSSTFDVAFQSMVEDRQKTKQENEQMVEDQLQKMKMQVEHDKAEIKMKLSSSSMNNKDMMDSAVELASLRAEKAVMTTQLEAYRREKGQMEEHMRILAEKHARELEIQQLQNLQTFRAYREVFEEFKVELENRWRGLLDDAIQDAVFLNARNSELTQKNVALQRELDETKDDRSMKRGLKS</sequence>
<dbReference type="InterPro" id="IPR036961">
    <property type="entry name" value="Kinesin_motor_dom_sf"/>
</dbReference>
<accession>A0A6F9DRT7</accession>
<keyword evidence="3" id="KW-0175">Coiled coil</keyword>
<keyword evidence="2" id="KW-0067">ATP-binding</keyword>
<gene>
    <name evidence="4" type="primary">Rufy2-003</name>
</gene>
<protein>
    <submittedName>
        <fullName evidence="4">Early endosome antigen 1</fullName>
    </submittedName>
</protein>
<dbReference type="EMBL" id="LR789967">
    <property type="protein sequence ID" value="CAB3265829.1"/>
    <property type="molecule type" value="mRNA"/>
</dbReference>
<dbReference type="PANTHER" id="PTHR40710">
    <property type="entry name" value="RIKEN CDNA E230025N22 GENE"/>
    <property type="match status" value="1"/>
</dbReference>
<dbReference type="PANTHER" id="PTHR40710:SF1">
    <property type="entry name" value="RIKEN CDNA E230025N22 GENE"/>
    <property type="match status" value="1"/>
</dbReference>
<keyword evidence="1" id="KW-0547">Nucleotide-binding</keyword>
<dbReference type="SUPFAM" id="SSF52540">
    <property type="entry name" value="P-loop containing nucleoside triphosphate hydrolases"/>
    <property type="match status" value="1"/>
</dbReference>
<dbReference type="InterPro" id="IPR027417">
    <property type="entry name" value="P-loop_NTPase"/>
</dbReference>
<evidence type="ECO:0000313" key="4">
    <source>
        <dbReference type="EMBL" id="CAB3265829.1"/>
    </source>
</evidence>
<proteinExistence type="evidence at transcript level"/>
<dbReference type="Gene3D" id="3.40.850.10">
    <property type="entry name" value="Kinesin motor domain"/>
    <property type="match status" value="1"/>
</dbReference>
<dbReference type="AlphaFoldDB" id="A0A6F9DRT7"/>
<evidence type="ECO:0000256" key="3">
    <source>
        <dbReference type="SAM" id="Coils"/>
    </source>
</evidence>
<name>A0A6F9DRT7_9ASCI</name>
<evidence type="ECO:0000256" key="2">
    <source>
        <dbReference type="ARBA" id="ARBA00022840"/>
    </source>
</evidence>
<dbReference type="GO" id="GO:0005524">
    <property type="term" value="F:ATP binding"/>
    <property type="evidence" value="ECO:0007669"/>
    <property type="project" value="UniProtKB-KW"/>
</dbReference>
<organism evidence="4">
    <name type="scientific">Phallusia mammillata</name>
    <dbReference type="NCBI Taxonomy" id="59560"/>
    <lineage>
        <taxon>Eukaryota</taxon>
        <taxon>Metazoa</taxon>
        <taxon>Chordata</taxon>
        <taxon>Tunicata</taxon>
        <taxon>Ascidiacea</taxon>
        <taxon>Phlebobranchia</taxon>
        <taxon>Ascidiidae</taxon>
        <taxon>Phallusia</taxon>
    </lineage>
</organism>
<evidence type="ECO:0000256" key="1">
    <source>
        <dbReference type="ARBA" id="ARBA00022741"/>
    </source>
</evidence>